<dbReference type="InterPro" id="IPR016032">
    <property type="entry name" value="Sig_transdc_resp-reg_C-effctor"/>
</dbReference>
<dbReference type="GO" id="GO:0003677">
    <property type="term" value="F:DNA binding"/>
    <property type="evidence" value="ECO:0007669"/>
    <property type="project" value="UniProtKB-KW"/>
</dbReference>
<dbReference type="PROSITE" id="PS00622">
    <property type="entry name" value="HTH_LUXR_1"/>
    <property type="match status" value="1"/>
</dbReference>
<dbReference type="RefSeq" id="WP_103878552.1">
    <property type="nucleotide sequence ID" value="NZ_FNVG01000001.1"/>
</dbReference>
<organism evidence="6 7">
    <name type="scientific">Vibrio hangzhouensis</name>
    <dbReference type="NCBI Taxonomy" id="462991"/>
    <lineage>
        <taxon>Bacteria</taxon>
        <taxon>Pseudomonadati</taxon>
        <taxon>Pseudomonadota</taxon>
        <taxon>Gammaproteobacteria</taxon>
        <taxon>Vibrionales</taxon>
        <taxon>Vibrionaceae</taxon>
        <taxon>Vibrio</taxon>
    </lineage>
</organism>
<dbReference type="Pfam" id="PF00072">
    <property type="entry name" value="Response_reg"/>
    <property type="match status" value="1"/>
</dbReference>
<dbReference type="Proteomes" id="UP000236721">
    <property type="component" value="Unassembled WGS sequence"/>
</dbReference>
<dbReference type="PROSITE" id="PS50110">
    <property type="entry name" value="RESPONSE_REGULATORY"/>
    <property type="match status" value="1"/>
</dbReference>
<name>A0A1H5SC28_9VIBR</name>
<reference evidence="7" key="1">
    <citation type="submission" date="2016-10" db="EMBL/GenBank/DDBJ databases">
        <authorList>
            <person name="Varghese N."/>
            <person name="Submissions S."/>
        </authorList>
    </citation>
    <scope>NUCLEOTIDE SEQUENCE [LARGE SCALE GENOMIC DNA]</scope>
    <source>
        <strain evidence="7">CGMCC 1.7062</strain>
    </source>
</reference>
<dbReference type="AlphaFoldDB" id="A0A1H5SC28"/>
<gene>
    <name evidence="6" type="ORF">SAMN04488244_101313</name>
</gene>
<feature type="domain" description="Response regulatory" evidence="5">
    <location>
        <begin position="4"/>
        <end position="118"/>
    </location>
</feature>
<feature type="domain" description="HTH luxR-type" evidence="4">
    <location>
        <begin position="134"/>
        <end position="199"/>
    </location>
</feature>
<dbReference type="PROSITE" id="PS50043">
    <property type="entry name" value="HTH_LUXR_2"/>
    <property type="match status" value="1"/>
</dbReference>
<dbReference type="SMART" id="SM00448">
    <property type="entry name" value="REC"/>
    <property type="match status" value="1"/>
</dbReference>
<feature type="coiled-coil region" evidence="3">
    <location>
        <begin position="117"/>
        <end position="144"/>
    </location>
</feature>
<dbReference type="CDD" id="cd06170">
    <property type="entry name" value="LuxR_C_like"/>
    <property type="match status" value="1"/>
</dbReference>
<keyword evidence="7" id="KW-1185">Reference proteome</keyword>
<dbReference type="GO" id="GO:0000160">
    <property type="term" value="P:phosphorelay signal transduction system"/>
    <property type="evidence" value="ECO:0007669"/>
    <property type="project" value="InterPro"/>
</dbReference>
<evidence type="ECO:0000313" key="6">
    <source>
        <dbReference type="EMBL" id="SEF48129.1"/>
    </source>
</evidence>
<sequence length="208" mass="22812">MLCPVYLVDDDAAIIESVTWLLEGEGFNVKGFINAESFLQQVRIDQPGVVLLDINMPGIDGLELQKALIDNDSNLVIIFLTGHANVEITKTAFKRGANDLLQKPVKGEELCTAVAQAQELAMNLSVTRQEHEDLEAKIATLTEREKDLIPLIIQGKANKVIADELCIALRTVEIHRHNLFKKMGVSSGIQLAFDGQNILAKLDASSLP</sequence>
<dbReference type="Pfam" id="PF00196">
    <property type="entry name" value="GerE"/>
    <property type="match status" value="1"/>
</dbReference>
<dbReference type="PANTHER" id="PTHR43214">
    <property type="entry name" value="TWO-COMPONENT RESPONSE REGULATOR"/>
    <property type="match status" value="1"/>
</dbReference>
<dbReference type="SMART" id="SM00421">
    <property type="entry name" value="HTH_LUXR"/>
    <property type="match status" value="1"/>
</dbReference>
<dbReference type="OrthoDB" id="9802186at2"/>
<dbReference type="PANTHER" id="PTHR43214:SF44">
    <property type="entry name" value="TWO-COMPONENT RESPONSE REGULATOR"/>
    <property type="match status" value="1"/>
</dbReference>
<dbReference type="InterPro" id="IPR036388">
    <property type="entry name" value="WH-like_DNA-bd_sf"/>
</dbReference>
<evidence type="ECO:0000256" key="2">
    <source>
        <dbReference type="PROSITE-ProRule" id="PRU00169"/>
    </source>
</evidence>
<dbReference type="GO" id="GO:0006355">
    <property type="term" value="P:regulation of DNA-templated transcription"/>
    <property type="evidence" value="ECO:0007669"/>
    <property type="project" value="InterPro"/>
</dbReference>
<keyword evidence="3" id="KW-0175">Coiled coil</keyword>
<dbReference type="InterPro" id="IPR011006">
    <property type="entry name" value="CheY-like_superfamily"/>
</dbReference>
<dbReference type="EMBL" id="FNVG01000001">
    <property type="protein sequence ID" value="SEF48129.1"/>
    <property type="molecule type" value="Genomic_DNA"/>
</dbReference>
<evidence type="ECO:0000256" key="3">
    <source>
        <dbReference type="SAM" id="Coils"/>
    </source>
</evidence>
<keyword evidence="2" id="KW-0597">Phosphoprotein</keyword>
<dbReference type="InterPro" id="IPR000792">
    <property type="entry name" value="Tscrpt_reg_LuxR_C"/>
</dbReference>
<keyword evidence="1" id="KW-0238">DNA-binding</keyword>
<evidence type="ECO:0000259" key="5">
    <source>
        <dbReference type="PROSITE" id="PS50110"/>
    </source>
</evidence>
<dbReference type="SUPFAM" id="SSF46894">
    <property type="entry name" value="C-terminal effector domain of the bipartite response regulators"/>
    <property type="match status" value="1"/>
</dbReference>
<proteinExistence type="predicted"/>
<dbReference type="PRINTS" id="PR00038">
    <property type="entry name" value="HTHLUXR"/>
</dbReference>
<evidence type="ECO:0000256" key="1">
    <source>
        <dbReference type="ARBA" id="ARBA00023125"/>
    </source>
</evidence>
<dbReference type="InterPro" id="IPR001789">
    <property type="entry name" value="Sig_transdc_resp-reg_receiver"/>
</dbReference>
<evidence type="ECO:0000313" key="7">
    <source>
        <dbReference type="Proteomes" id="UP000236721"/>
    </source>
</evidence>
<dbReference type="SUPFAM" id="SSF52172">
    <property type="entry name" value="CheY-like"/>
    <property type="match status" value="1"/>
</dbReference>
<dbReference type="Gene3D" id="1.10.10.10">
    <property type="entry name" value="Winged helix-like DNA-binding domain superfamily/Winged helix DNA-binding domain"/>
    <property type="match status" value="1"/>
</dbReference>
<dbReference type="InterPro" id="IPR039420">
    <property type="entry name" value="WalR-like"/>
</dbReference>
<dbReference type="Gene3D" id="3.40.50.2300">
    <property type="match status" value="1"/>
</dbReference>
<feature type="modified residue" description="4-aspartylphosphate" evidence="2">
    <location>
        <position position="53"/>
    </location>
</feature>
<accession>A0A1H5SC28</accession>
<protein>
    <submittedName>
        <fullName evidence="6">Two-component system, LuxR family, response regulator TtrR</fullName>
    </submittedName>
</protein>
<evidence type="ECO:0000259" key="4">
    <source>
        <dbReference type="PROSITE" id="PS50043"/>
    </source>
</evidence>